<organism evidence="2 3">
    <name type="scientific">Portunus trituberculatus</name>
    <name type="common">Swimming crab</name>
    <name type="synonym">Neptunus trituberculatus</name>
    <dbReference type="NCBI Taxonomy" id="210409"/>
    <lineage>
        <taxon>Eukaryota</taxon>
        <taxon>Metazoa</taxon>
        <taxon>Ecdysozoa</taxon>
        <taxon>Arthropoda</taxon>
        <taxon>Crustacea</taxon>
        <taxon>Multicrustacea</taxon>
        <taxon>Malacostraca</taxon>
        <taxon>Eumalacostraca</taxon>
        <taxon>Eucarida</taxon>
        <taxon>Decapoda</taxon>
        <taxon>Pleocyemata</taxon>
        <taxon>Brachyura</taxon>
        <taxon>Eubrachyura</taxon>
        <taxon>Portunoidea</taxon>
        <taxon>Portunidae</taxon>
        <taxon>Portuninae</taxon>
        <taxon>Portunus</taxon>
    </lineage>
</organism>
<feature type="region of interest" description="Disordered" evidence="1">
    <location>
        <begin position="45"/>
        <end position="70"/>
    </location>
</feature>
<proteinExistence type="predicted"/>
<dbReference type="EMBL" id="VSRR010001580">
    <property type="protein sequence ID" value="MPC26278.1"/>
    <property type="molecule type" value="Genomic_DNA"/>
</dbReference>
<evidence type="ECO:0000313" key="3">
    <source>
        <dbReference type="Proteomes" id="UP000324222"/>
    </source>
</evidence>
<keyword evidence="3" id="KW-1185">Reference proteome</keyword>
<evidence type="ECO:0000256" key="1">
    <source>
        <dbReference type="SAM" id="MobiDB-lite"/>
    </source>
</evidence>
<sequence>MTETSLPCWQCVEKVRPSPRSPPPTQSYRASVALAIMKEERNKCNGEMSANGGRGWSAVDKRSLGMSVMK</sequence>
<dbReference type="Proteomes" id="UP000324222">
    <property type="component" value="Unassembled WGS sequence"/>
</dbReference>
<name>A0A5B7DXU5_PORTR</name>
<evidence type="ECO:0000313" key="2">
    <source>
        <dbReference type="EMBL" id="MPC26278.1"/>
    </source>
</evidence>
<protein>
    <submittedName>
        <fullName evidence="2">Uncharacterized protein</fullName>
    </submittedName>
</protein>
<dbReference type="AlphaFoldDB" id="A0A5B7DXU5"/>
<accession>A0A5B7DXU5</accession>
<comment type="caution">
    <text evidence="2">The sequence shown here is derived from an EMBL/GenBank/DDBJ whole genome shotgun (WGS) entry which is preliminary data.</text>
</comment>
<reference evidence="2 3" key="1">
    <citation type="submission" date="2019-05" db="EMBL/GenBank/DDBJ databases">
        <title>Another draft genome of Portunus trituberculatus and its Hox gene families provides insights of decapod evolution.</title>
        <authorList>
            <person name="Jeong J.-H."/>
            <person name="Song I."/>
            <person name="Kim S."/>
            <person name="Choi T."/>
            <person name="Kim D."/>
            <person name="Ryu S."/>
            <person name="Kim W."/>
        </authorList>
    </citation>
    <scope>NUCLEOTIDE SEQUENCE [LARGE SCALE GENOMIC DNA]</scope>
    <source>
        <tissue evidence="2">Muscle</tissue>
    </source>
</reference>
<gene>
    <name evidence="2" type="ORF">E2C01_019414</name>
</gene>